<evidence type="ECO:0000313" key="3">
    <source>
        <dbReference type="EMBL" id="WAR00606.1"/>
    </source>
</evidence>
<dbReference type="EMBL" id="CP111014">
    <property type="protein sequence ID" value="WAR00606.1"/>
    <property type="molecule type" value="Genomic_DNA"/>
</dbReference>
<reference evidence="3" key="1">
    <citation type="submission" date="2022-11" db="EMBL/GenBank/DDBJ databases">
        <title>Centuries of genome instability and evolution in soft-shell clam transmissible cancer (bioRxiv).</title>
        <authorList>
            <person name="Hart S.F.M."/>
            <person name="Yonemitsu M.A."/>
            <person name="Giersch R.M."/>
            <person name="Beal B.F."/>
            <person name="Arriagada G."/>
            <person name="Davis B.W."/>
            <person name="Ostrander E.A."/>
            <person name="Goff S.P."/>
            <person name="Metzger M.J."/>
        </authorList>
    </citation>
    <scope>NUCLEOTIDE SEQUENCE</scope>
    <source>
        <strain evidence="3">MELC-2E11</strain>
        <tissue evidence="3">Siphon/mantle</tissue>
    </source>
</reference>
<evidence type="ECO:0000256" key="1">
    <source>
        <dbReference type="SAM" id="Coils"/>
    </source>
</evidence>
<feature type="compositionally biased region" description="Basic and acidic residues" evidence="2">
    <location>
        <begin position="1068"/>
        <end position="1078"/>
    </location>
</feature>
<keyword evidence="4" id="KW-1185">Reference proteome</keyword>
<accession>A0ABY7DV91</accession>
<dbReference type="PANTHER" id="PTHR23159:SF31">
    <property type="entry name" value="CENTROSOME-ASSOCIATED PROTEIN CEP250 ISOFORM X1"/>
    <property type="match status" value="1"/>
</dbReference>
<gene>
    <name evidence="3" type="ORF">MAR_024978</name>
</gene>
<dbReference type="Proteomes" id="UP001164746">
    <property type="component" value="Chromosome 3"/>
</dbReference>
<proteinExistence type="predicted"/>
<feature type="compositionally biased region" description="Basic and acidic residues" evidence="2">
    <location>
        <begin position="1"/>
        <end position="12"/>
    </location>
</feature>
<feature type="compositionally biased region" description="Polar residues" evidence="2">
    <location>
        <begin position="1207"/>
        <end position="1231"/>
    </location>
</feature>
<feature type="region of interest" description="Disordered" evidence="2">
    <location>
        <begin position="1015"/>
        <end position="1078"/>
    </location>
</feature>
<feature type="compositionally biased region" description="Acidic residues" evidence="2">
    <location>
        <begin position="1290"/>
        <end position="1320"/>
    </location>
</feature>
<feature type="compositionally biased region" description="Basic and acidic residues" evidence="2">
    <location>
        <begin position="1048"/>
        <end position="1058"/>
    </location>
</feature>
<feature type="region of interest" description="Disordered" evidence="2">
    <location>
        <begin position="1153"/>
        <end position="1321"/>
    </location>
</feature>
<evidence type="ECO:0000313" key="4">
    <source>
        <dbReference type="Proteomes" id="UP001164746"/>
    </source>
</evidence>
<sequence>MYHHFFDRRGDFPDQIPTRENGDAMYYSPERTSMNSLKGGNVQDSMLSLFPDDDSGFNSTLRSRSRSGLYLSDDLSNSSPRMNRSRSMSRIHLNASQELDPGLTSSLRARPFEFSLRHLKDNLDDSENRRVVLVHKLKEAQETLELQNDRLNRIEGTAKTNSVLVDDLKYKEKGYRDKLDQLDRSEDEKSLLRSENTRLRDEMQNRIDKLDFALRSLQAQHQVAETENYKRSNLLEQTTSALTLLENENQKLKKDKDQLRHEILVAKEAMEMAREKFSPIEDENKHMKYELERVKEEKERLFHKAENAASKLNELKDLTETMKDENEKLAASWKSLSEEKQKLAREIDHNQENHREARSRVTSLASERDRLFNEKMEMTSRIQQLMIDKEQVEKTKIALEEQIVEQEEELGRVRKGVKRKDEERRTLEEALHESKNSYDDLYKELSNIRAYYERSLEQISVLENNKQLAMQQLELAEHEKERLRVDNDRLREILDGKSRDLKHEREQLEEAVLDLKGDVRQLRQEKSKAEDKIQELEIKLEKANESVMETTSVKQGEIDMLKATCDHLSAGATKKETELQNMTDKLQHFETQNERLREELHSYKNECEQLSDQVEDIKKLKDENRRMLQEKAENEQVIKLLETQKDVLSKSADSSMEKLKDIDKLTDKIDQYRSDNEHLRNRINELEKVRDNLISQKEELLANSELIYKKPQLEELEAKIDELRDANKQLREINEQVNEKAEALQQENVTLKDAVGGDGSVVPRVELERLSRERERLQSDLDHLRQEHENLEERHQRFIIQYGHEGSETQKDKNAMEALKREKDALEKTVALINAQMLLVEGGKTRLDDVVDDLQTEIISLRQQLEEAEKKLEEFAKKEKESKSSEPFRHQPEVENLQEEINILNQQLDESKYEQDKQRRLVQTLKVDLDEERNKKPTQIRSSVGKESLDDVGTELRDMRGELHKLMGVIESKDHAIETLENQLRSSKEEIKMKGQAMVDLQTLVTDLEKKNDGLHQSVEGVRSSVEERLLSPRHASPSPPSRLTRPRKVDDMSRDQGDDSSQISRRSRSEDRGREIVRRLKPADSFFKRESRSMTRSSTESDKSEGIEVFCTRSGEVFLTHKQTFVTFSEQVKRSQSEKGSDRLQNLISKYRGYNETGGPPERKIKPLSLTSSSKMGLVTKGRSFGPAAPKSEKEVSGEDVECSESRVQQSHIPLTSSCTSDAYIQSSSPHFLANDSTCKDKNESSPPLPKSSPPLQENSSESANAAKKFEAKVNGVEMMDAGIQPDWAQEEDQAEDEEGDEDGEEEEEEDEHSGEEWDNEQKDIDALIDRPNVVVSGHISDSMHLRVLNSLSVSKETQEAWLQGAQGRSASHPKPLLSVSPPKITSKVIAGTRKFLKCKPGENIKSTNEKTLKEPERALDGTFLPASVFDGSILGSITIFIPAVIHAKSSYDDIEKPTSGESGLNRDGLLTFPLECYWRPSPCGQQKCSDHYLSGNNSSGATLLSEESDSNLS</sequence>
<feature type="region of interest" description="Disordered" evidence="2">
    <location>
        <begin position="1"/>
        <end position="22"/>
    </location>
</feature>
<dbReference type="PANTHER" id="PTHR23159">
    <property type="entry name" value="CENTROSOMAL PROTEIN 2"/>
    <property type="match status" value="1"/>
</dbReference>
<feature type="coiled-coil region" evidence="1">
    <location>
        <begin position="123"/>
        <end position="914"/>
    </location>
</feature>
<evidence type="ECO:0000256" key="2">
    <source>
        <dbReference type="SAM" id="MobiDB-lite"/>
    </source>
</evidence>
<protein>
    <submittedName>
        <fullName evidence="3">Uncharacterized protein</fullName>
    </submittedName>
</protein>
<name>A0ABY7DV91_MYAAR</name>
<keyword evidence="1" id="KW-0175">Coiled coil</keyword>
<organism evidence="3 4">
    <name type="scientific">Mya arenaria</name>
    <name type="common">Soft-shell clam</name>
    <dbReference type="NCBI Taxonomy" id="6604"/>
    <lineage>
        <taxon>Eukaryota</taxon>
        <taxon>Metazoa</taxon>
        <taxon>Spiralia</taxon>
        <taxon>Lophotrochozoa</taxon>
        <taxon>Mollusca</taxon>
        <taxon>Bivalvia</taxon>
        <taxon>Autobranchia</taxon>
        <taxon>Heteroconchia</taxon>
        <taxon>Euheterodonta</taxon>
        <taxon>Imparidentia</taxon>
        <taxon>Neoheterodontei</taxon>
        <taxon>Myida</taxon>
        <taxon>Myoidea</taxon>
        <taxon>Myidae</taxon>
        <taxon>Mya</taxon>
    </lineage>
</organism>
<feature type="coiled-coil region" evidence="1">
    <location>
        <begin position="970"/>
        <end position="997"/>
    </location>
</feature>
<dbReference type="Gene3D" id="1.10.287.1490">
    <property type="match status" value="1"/>
</dbReference>